<keyword evidence="3" id="KW-0378">Hydrolase</keyword>
<reference evidence="5" key="1">
    <citation type="journal article" date="2015" name="Nature">
        <title>Complex archaea that bridge the gap between prokaryotes and eukaryotes.</title>
        <authorList>
            <person name="Spang A."/>
            <person name="Saw J.H."/>
            <person name="Jorgensen S.L."/>
            <person name="Zaremba-Niedzwiedzka K."/>
            <person name="Martijn J."/>
            <person name="Lind A.E."/>
            <person name="van Eijk R."/>
            <person name="Schleper C."/>
            <person name="Guy L."/>
            <person name="Ettema T.J."/>
        </authorList>
    </citation>
    <scope>NUCLEOTIDE SEQUENCE</scope>
</reference>
<comment type="caution">
    <text evidence="5">The sequence shown here is derived from an EMBL/GenBank/DDBJ whole genome shotgun (WGS) entry which is preliminary data.</text>
</comment>
<dbReference type="EMBL" id="LAZR01007388">
    <property type="protein sequence ID" value="KKM85565.1"/>
    <property type="molecule type" value="Genomic_DNA"/>
</dbReference>
<feature type="non-terminal residue" evidence="5">
    <location>
        <position position="1"/>
    </location>
</feature>
<evidence type="ECO:0000256" key="2">
    <source>
        <dbReference type="ARBA" id="ARBA00022670"/>
    </source>
</evidence>
<dbReference type="InterPro" id="IPR054613">
    <property type="entry name" value="Peptidase_S78_dom"/>
</dbReference>
<evidence type="ECO:0000256" key="1">
    <source>
        <dbReference type="ARBA" id="ARBA00022612"/>
    </source>
</evidence>
<accession>A0A0F9NA01</accession>
<feature type="domain" description="Prohead serine protease" evidence="4">
    <location>
        <begin position="41"/>
        <end position="126"/>
    </location>
</feature>
<name>A0A0F9NA01_9ZZZZ</name>
<evidence type="ECO:0000313" key="5">
    <source>
        <dbReference type="EMBL" id="KKM85565.1"/>
    </source>
</evidence>
<organism evidence="5">
    <name type="scientific">marine sediment metagenome</name>
    <dbReference type="NCBI Taxonomy" id="412755"/>
    <lineage>
        <taxon>unclassified sequences</taxon>
        <taxon>metagenomes</taxon>
        <taxon>ecological metagenomes</taxon>
    </lineage>
</organism>
<sequence length="219" mass="24779">KTEWVEASELAKAKMLLGKHHDREIEFEMDACPKKMIKVIKADDESLTIGAYATIWGELDCDGERMQKEALQPYVDSNATPYMFWMHGWDKIFGSTIVGEWDKTTFSIDDIGLYVEGTITHPEAVRRLKESGEFGLSVGSNPQYVQTDGLGNILDWALLEISVMEGGKQCVPNARAEVDKVDNQYEKLLATKAVEFGEEEPRPKVARYYRIGGELIRRP</sequence>
<gene>
    <name evidence="5" type="ORF">LCGC14_1287720</name>
</gene>
<keyword evidence="1" id="KW-1188">Viral release from host cell</keyword>
<evidence type="ECO:0000259" key="4">
    <source>
        <dbReference type="Pfam" id="PF04586"/>
    </source>
</evidence>
<dbReference type="GO" id="GO:0006508">
    <property type="term" value="P:proteolysis"/>
    <property type="evidence" value="ECO:0007669"/>
    <property type="project" value="UniProtKB-KW"/>
</dbReference>
<protein>
    <recommendedName>
        <fullName evidence="4">Prohead serine protease domain-containing protein</fullName>
    </recommendedName>
</protein>
<dbReference type="Pfam" id="PF04586">
    <property type="entry name" value="Peptidase_S78"/>
    <property type="match status" value="1"/>
</dbReference>
<proteinExistence type="predicted"/>
<dbReference type="AlphaFoldDB" id="A0A0F9NA01"/>
<keyword evidence="2" id="KW-0645">Protease</keyword>
<dbReference type="GO" id="GO:0008233">
    <property type="term" value="F:peptidase activity"/>
    <property type="evidence" value="ECO:0007669"/>
    <property type="project" value="UniProtKB-KW"/>
</dbReference>
<evidence type="ECO:0000256" key="3">
    <source>
        <dbReference type="ARBA" id="ARBA00022801"/>
    </source>
</evidence>